<gene>
    <name evidence="2" type="ORF">FHK98_13850</name>
</gene>
<protein>
    <submittedName>
        <fullName evidence="2">Uncharacterized protein</fullName>
    </submittedName>
</protein>
<dbReference type="AlphaFoldDB" id="A0A838WLI7"/>
<dbReference type="Proteomes" id="UP000538075">
    <property type="component" value="Unassembled WGS sequence"/>
</dbReference>
<feature type="region of interest" description="Disordered" evidence="1">
    <location>
        <begin position="117"/>
        <end position="151"/>
    </location>
</feature>
<sequence length="151" mass="18391">MLRLLIYSVTSGFLVLLNTGIVDLANAQETSGRYVKTFVGNQSVTIDCIDETYDKKGDGSVWISVYDYHQRYSTLRKIIQSEYVRLCGRMLNSDSIRAGLNQERQRKAWERRFQKERQREREFQREQQRQQKREQRFQKEQQREWRRKRKF</sequence>
<proteinExistence type="predicted"/>
<comment type="caution">
    <text evidence="2">The sequence shown here is derived from an EMBL/GenBank/DDBJ whole genome shotgun (WGS) entry which is preliminary data.</text>
</comment>
<reference evidence="2 3" key="1">
    <citation type="journal article" date="2020" name="J. Appl. Phycol.">
        <title>Morphological changes and genome evolution in Raphidiopsis raciborskii CS-506 after 23 years in culture.</title>
        <authorList>
            <person name="Willis A."/>
            <person name="Bent S.J."/>
            <person name="Jameson I.D."/>
        </authorList>
    </citation>
    <scope>NUCLEOTIDE SEQUENCE [LARGE SCALE GENOMIC DNA]</scope>
    <source>
        <strain evidence="2 3">CS-506_A</strain>
    </source>
</reference>
<dbReference type="EMBL" id="VDFG01000915">
    <property type="protein sequence ID" value="MBA4466521.1"/>
    <property type="molecule type" value="Genomic_DNA"/>
</dbReference>
<evidence type="ECO:0000256" key="1">
    <source>
        <dbReference type="SAM" id="MobiDB-lite"/>
    </source>
</evidence>
<evidence type="ECO:0000313" key="2">
    <source>
        <dbReference type="EMBL" id="MBA4466521.1"/>
    </source>
</evidence>
<evidence type="ECO:0000313" key="3">
    <source>
        <dbReference type="Proteomes" id="UP000538075"/>
    </source>
</evidence>
<name>A0A838WLI7_9CYAN</name>
<feature type="compositionally biased region" description="Basic and acidic residues" evidence="1">
    <location>
        <begin position="117"/>
        <end position="144"/>
    </location>
</feature>
<accession>A0A838WLI7</accession>
<organism evidence="2 3">
    <name type="scientific">Cylindrospermopsis raciborskii CS-506_A</name>
    <dbReference type="NCBI Taxonomy" id="2585140"/>
    <lineage>
        <taxon>Bacteria</taxon>
        <taxon>Bacillati</taxon>
        <taxon>Cyanobacteriota</taxon>
        <taxon>Cyanophyceae</taxon>
        <taxon>Nostocales</taxon>
        <taxon>Aphanizomenonaceae</taxon>
        <taxon>Cylindrospermopsis</taxon>
    </lineage>
</organism>